<feature type="region of interest" description="Disordered" evidence="1">
    <location>
        <begin position="28"/>
        <end position="103"/>
    </location>
</feature>
<comment type="caution">
    <text evidence="2">The sequence shown here is derived from an EMBL/GenBank/DDBJ whole genome shotgun (WGS) entry which is preliminary data.</text>
</comment>
<evidence type="ECO:0000313" key="2">
    <source>
        <dbReference type="EMBL" id="TNN64859.1"/>
    </source>
</evidence>
<gene>
    <name evidence="2" type="ORF">EYF80_024950</name>
</gene>
<sequence>MEKKPALRNPLTRIEEALRRFTDRHVEHTSTDAIDTRFTRQAETEGPSLRTSARHPVQSGLAPHRYPSDPRTAEDKESSATLLERCSIPVPHNQRTNNNEPMG</sequence>
<dbReference type="EMBL" id="SRLO01000245">
    <property type="protein sequence ID" value="TNN64859.1"/>
    <property type="molecule type" value="Genomic_DNA"/>
</dbReference>
<feature type="compositionally biased region" description="Polar residues" evidence="1">
    <location>
        <begin position="93"/>
        <end position="103"/>
    </location>
</feature>
<dbReference type="AlphaFoldDB" id="A0A4Z2HG65"/>
<reference evidence="2 3" key="1">
    <citation type="submission" date="2019-03" db="EMBL/GenBank/DDBJ databases">
        <title>First draft genome of Liparis tanakae, snailfish: a comprehensive survey of snailfish specific genes.</title>
        <authorList>
            <person name="Kim W."/>
            <person name="Song I."/>
            <person name="Jeong J.-H."/>
            <person name="Kim D."/>
            <person name="Kim S."/>
            <person name="Ryu S."/>
            <person name="Song J.Y."/>
            <person name="Lee S.K."/>
        </authorList>
    </citation>
    <scope>NUCLEOTIDE SEQUENCE [LARGE SCALE GENOMIC DNA]</scope>
    <source>
        <tissue evidence="2">Muscle</tissue>
    </source>
</reference>
<feature type="compositionally biased region" description="Basic and acidic residues" evidence="1">
    <location>
        <begin position="66"/>
        <end position="78"/>
    </location>
</feature>
<keyword evidence="3" id="KW-1185">Reference proteome</keyword>
<protein>
    <submittedName>
        <fullName evidence="2">Uncharacterized protein</fullName>
    </submittedName>
</protein>
<dbReference type="Proteomes" id="UP000314294">
    <property type="component" value="Unassembled WGS sequence"/>
</dbReference>
<accession>A0A4Z2HG65</accession>
<name>A0A4Z2HG65_9TELE</name>
<feature type="compositionally biased region" description="Basic and acidic residues" evidence="1">
    <location>
        <begin position="28"/>
        <end position="43"/>
    </location>
</feature>
<evidence type="ECO:0000313" key="3">
    <source>
        <dbReference type="Proteomes" id="UP000314294"/>
    </source>
</evidence>
<organism evidence="2 3">
    <name type="scientific">Liparis tanakae</name>
    <name type="common">Tanaka's snailfish</name>
    <dbReference type="NCBI Taxonomy" id="230148"/>
    <lineage>
        <taxon>Eukaryota</taxon>
        <taxon>Metazoa</taxon>
        <taxon>Chordata</taxon>
        <taxon>Craniata</taxon>
        <taxon>Vertebrata</taxon>
        <taxon>Euteleostomi</taxon>
        <taxon>Actinopterygii</taxon>
        <taxon>Neopterygii</taxon>
        <taxon>Teleostei</taxon>
        <taxon>Neoteleostei</taxon>
        <taxon>Acanthomorphata</taxon>
        <taxon>Eupercaria</taxon>
        <taxon>Perciformes</taxon>
        <taxon>Cottioidei</taxon>
        <taxon>Cottales</taxon>
        <taxon>Liparidae</taxon>
        <taxon>Liparis</taxon>
    </lineage>
</organism>
<evidence type="ECO:0000256" key="1">
    <source>
        <dbReference type="SAM" id="MobiDB-lite"/>
    </source>
</evidence>
<proteinExistence type="predicted"/>